<evidence type="ECO:0000313" key="2">
    <source>
        <dbReference type="Proteomes" id="UP000827721"/>
    </source>
</evidence>
<protein>
    <submittedName>
        <fullName evidence="1">Uncharacterized protein</fullName>
    </submittedName>
</protein>
<dbReference type="EMBL" id="JAFEMO010000002">
    <property type="protein sequence ID" value="KAH7574882.1"/>
    <property type="molecule type" value="Genomic_DNA"/>
</dbReference>
<evidence type="ECO:0000313" key="1">
    <source>
        <dbReference type="EMBL" id="KAH7574882.1"/>
    </source>
</evidence>
<organism evidence="1 2">
    <name type="scientific">Xanthoceras sorbifolium</name>
    <dbReference type="NCBI Taxonomy" id="99658"/>
    <lineage>
        <taxon>Eukaryota</taxon>
        <taxon>Viridiplantae</taxon>
        <taxon>Streptophyta</taxon>
        <taxon>Embryophyta</taxon>
        <taxon>Tracheophyta</taxon>
        <taxon>Spermatophyta</taxon>
        <taxon>Magnoliopsida</taxon>
        <taxon>eudicotyledons</taxon>
        <taxon>Gunneridae</taxon>
        <taxon>Pentapetalae</taxon>
        <taxon>rosids</taxon>
        <taxon>malvids</taxon>
        <taxon>Sapindales</taxon>
        <taxon>Sapindaceae</taxon>
        <taxon>Xanthoceroideae</taxon>
        <taxon>Xanthoceras</taxon>
    </lineage>
</organism>
<gene>
    <name evidence="1" type="ORF">JRO89_XS02G0017000</name>
</gene>
<accession>A0ABQ8IDY4</accession>
<proteinExistence type="predicted"/>
<keyword evidence="2" id="KW-1185">Reference proteome</keyword>
<name>A0ABQ8IDY4_9ROSI</name>
<comment type="caution">
    <text evidence="1">The sequence shown here is derived from an EMBL/GenBank/DDBJ whole genome shotgun (WGS) entry which is preliminary data.</text>
</comment>
<reference evidence="1 2" key="1">
    <citation type="submission" date="2021-02" db="EMBL/GenBank/DDBJ databases">
        <title>Plant Genome Project.</title>
        <authorList>
            <person name="Zhang R.-G."/>
        </authorList>
    </citation>
    <scope>NUCLEOTIDE SEQUENCE [LARGE SCALE GENOMIC DNA]</scope>
    <source>
        <tissue evidence="1">Leaves</tissue>
    </source>
</reference>
<dbReference type="Proteomes" id="UP000827721">
    <property type="component" value="Unassembled WGS sequence"/>
</dbReference>
<sequence length="143" mass="16440">MDNVIKAPKNEEEHKDTDKQINNALFGSSETRRFASVLLRLPQVFDFKVWSYPAVAICFQSSDKVAEIVTKKRKNLGGETTTNTTWSSWMDNIIEAPKNEQEYKDIDEQINNAIYGPRNTRRRLPIFEEIGLSMNKVDDIVVS</sequence>